<feature type="transmembrane region" description="Helical" evidence="1">
    <location>
        <begin position="47"/>
        <end position="68"/>
    </location>
</feature>
<keyword evidence="1" id="KW-0472">Membrane</keyword>
<organism evidence="2 3">
    <name type="scientific">Candidatus Woesebacteria bacterium GW2011_GWB1_39_12</name>
    <dbReference type="NCBI Taxonomy" id="1618574"/>
    <lineage>
        <taxon>Bacteria</taxon>
        <taxon>Candidatus Woeseibacteriota</taxon>
    </lineage>
</organism>
<dbReference type="EMBL" id="LBWB01000034">
    <property type="protein sequence ID" value="KKQ98824.1"/>
    <property type="molecule type" value="Genomic_DNA"/>
</dbReference>
<dbReference type="STRING" id="1618574.UT24_C0034G0002"/>
<dbReference type="AlphaFoldDB" id="A0A0G0PL19"/>
<dbReference type="Proteomes" id="UP000033881">
    <property type="component" value="Unassembled WGS sequence"/>
</dbReference>
<evidence type="ECO:0000313" key="3">
    <source>
        <dbReference type="Proteomes" id="UP000033881"/>
    </source>
</evidence>
<comment type="caution">
    <text evidence="2">The sequence shown here is derived from an EMBL/GenBank/DDBJ whole genome shotgun (WGS) entry which is preliminary data.</text>
</comment>
<proteinExistence type="predicted"/>
<gene>
    <name evidence="2" type="ORF">UT24_C0034G0002</name>
</gene>
<evidence type="ECO:0000256" key="1">
    <source>
        <dbReference type="SAM" id="Phobius"/>
    </source>
</evidence>
<keyword evidence="1" id="KW-1133">Transmembrane helix</keyword>
<evidence type="ECO:0000313" key="2">
    <source>
        <dbReference type="EMBL" id="KKQ98824.1"/>
    </source>
</evidence>
<accession>A0A0G0PL19</accession>
<reference evidence="2 3" key="1">
    <citation type="journal article" date="2015" name="Nature">
        <title>rRNA introns, odd ribosomes, and small enigmatic genomes across a large radiation of phyla.</title>
        <authorList>
            <person name="Brown C.T."/>
            <person name="Hug L.A."/>
            <person name="Thomas B.C."/>
            <person name="Sharon I."/>
            <person name="Castelle C.J."/>
            <person name="Singh A."/>
            <person name="Wilkins M.J."/>
            <person name="Williams K.H."/>
            <person name="Banfield J.F."/>
        </authorList>
    </citation>
    <scope>NUCLEOTIDE SEQUENCE [LARGE SCALE GENOMIC DNA]</scope>
</reference>
<sequence length="70" mass="7765">MENEQGQFLDHDLLIRIDERTLSIQTSVDNIKKSVVLKGEFLPIRNIVFGLSGTILVAVVGALMSLILNK</sequence>
<name>A0A0G0PL19_9BACT</name>
<protein>
    <submittedName>
        <fullName evidence="2">Uncharacterized protein</fullName>
    </submittedName>
</protein>
<keyword evidence="1" id="KW-0812">Transmembrane</keyword>